<dbReference type="Gene3D" id="3.40.50.300">
    <property type="entry name" value="P-loop containing nucleotide triphosphate hydrolases"/>
    <property type="match status" value="1"/>
</dbReference>
<dbReference type="InterPro" id="IPR051451">
    <property type="entry name" value="PhoH2-like"/>
</dbReference>
<keyword evidence="4" id="KW-0547">Nucleotide-binding</keyword>
<dbReference type="AlphaFoldDB" id="A0A1H8SI37"/>
<dbReference type="GO" id="GO:0005524">
    <property type="term" value="F:ATP binding"/>
    <property type="evidence" value="ECO:0007669"/>
    <property type="project" value="UniProtKB-KW"/>
</dbReference>
<reference evidence="9" key="1">
    <citation type="submission" date="2016-10" db="EMBL/GenBank/DDBJ databases">
        <authorList>
            <person name="Varghese N."/>
        </authorList>
    </citation>
    <scope>NUCLEOTIDE SEQUENCE [LARGE SCALE GENOMIC DNA]</scope>
    <source>
        <strain evidence="9">DSM 21843</strain>
    </source>
</reference>
<organism evidence="8 9">
    <name type="scientific">Denitrobacterium detoxificans</name>
    <dbReference type="NCBI Taxonomy" id="79604"/>
    <lineage>
        <taxon>Bacteria</taxon>
        <taxon>Bacillati</taxon>
        <taxon>Actinomycetota</taxon>
        <taxon>Coriobacteriia</taxon>
        <taxon>Eggerthellales</taxon>
        <taxon>Eggerthellaceae</taxon>
        <taxon>Denitrobacterium</taxon>
    </lineage>
</organism>
<keyword evidence="9" id="KW-1185">Reference proteome</keyword>
<dbReference type="OrthoDB" id="9805148at2"/>
<dbReference type="PANTHER" id="PTHR30473">
    <property type="entry name" value="PROTEIN PHOH"/>
    <property type="match status" value="1"/>
</dbReference>
<gene>
    <name evidence="8" type="ORF">SAMN02910314_01201</name>
</gene>
<evidence type="ECO:0000256" key="1">
    <source>
        <dbReference type="ARBA" id="ARBA00004496"/>
    </source>
</evidence>
<accession>A0A1H8SI37</accession>
<dbReference type="RefSeq" id="WP_082867890.1">
    <property type="nucleotide sequence ID" value="NZ_CP011402.1"/>
</dbReference>
<dbReference type="GO" id="GO:0005829">
    <property type="term" value="C:cytosol"/>
    <property type="evidence" value="ECO:0007669"/>
    <property type="project" value="TreeGrafter"/>
</dbReference>
<dbReference type="InterPro" id="IPR003714">
    <property type="entry name" value="PhoH"/>
</dbReference>
<evidence type="ECO:0000256" key="5">
    <source>
        <dbReference type="ARBA" id="ARBA00022840"/>
    </source>
</evidence>
<dbReference type="InterPro" id="IPR027417">
    <property type="entry name" value="P-loop_NTPase"/>
</dbReference>
<keyword evidence="3" id="KW-0963">Cytoplasm</keyword>
<evidence type="ECO:0000256" key="6">
    <source>
        <dbReference type="ARBA" id="ARBA00039970"/>
    </source>
</evidence>
<keyword evidence="5" id="KW-0067">ATP-binding</keyword>
<evidence type="ECO:0000256" key="2">
    <source>
        <dbReference type="ARBA" id="ARBA00010393"/>
    </source>
</evidence>
<dbReference type="Proteomes" id="UP000182975">
    <property type="component" value="Unassembled WGS sequence"/>
</dbReference>
<name>A0A1H8SI37_9ACTN</name>
<dbReference type="PANTHER" id="PTHR30473:SF1">
    <property type="entry name" value="PHOH-LIKE PROTEIN"/>
    <property type="match status" value="1"/>
</dbReference>
<comment type="subcellular location">
    <subcellularLocation>
        <location evidence="1">Cytoplasm</location>
    </subcellularLocation>
</comment>
<evidence type="ECO:0000313" key="8">
    <source>
        <dbReference type="EMBL" id="SEO78227.1"/>
    </source>
</evidence>
<dbReference type="SUPFAM" id="SSF52540">
    <property type="entry name" value="P-loop containing nucleoside triphosphate hydrolases"/>
    <property type="match status" value="1"/>
</dbReference>
<sequence length="326" mass="36112">MTDMETSVSLTAPDTVDMAKVVGPQDDILRFIEDCYHAQILVRGNSVRISGEQVEVDAVSSLFTDLFQYVREGGVPNRAYVKHAIELLRTGEFAPRALRDDVVLSHRGRSVRPKTAGQKHYVDAIRKNTITFGIGPAGTGKTYLAMAMAVRALRSHEVSRVILSRPVVEAGENLGFLPGTLNEKIDPYIRPLYDALFEMMDPQRAQAYLEDGTIEIVPLAYMRGRTLDNSFIVLDEAQNTTPQQMKMFLTRLGFASKMVVTGDVTQLDLPRGISGLKQVRGILEGISDIAFCELSRTDIVRHSLVSEIVSAYNVWETANAPVQPVQ</sequence>
<feature type="domain" description="PhoH-like protein" evidence="7">
    <location>
        <begin position="111"/>
        <end position="313"/>
    </location>
</feature>
<evidence type="ECO:0000256" key="3">
    <source>
        <dbReference type="ARBA" id="ARBA00022490"/>
    </source>
</evidence>
<evidence type="ECO:0000259" key="7">
    <source>
        <dbReference type="Pfam" id="PF02562"/>
    </source>
</evidence>
<comment type="similarity">
    <text evidence="2">Belongs to the PhoH family.</text>
</comment>
<dbReference type="FunFam" id="3.40.50.300:FF:000013">
    <property type="entry name" value="PhoH family ATPase"/>
    <property type="match status" value="1"/>
</dbReference>
<dbReference type="Pfam" id="PF02562">
    <property type="entry name" value="PhoH"/>
    <property type="match status" value="1"/>
</dbReference>
<dbReference type="STRING" id="79604.AAY81_05915"/>
<dbReference type="EMBL" id="FOEC01000006">
    <property type="protein sequence ID" value="SEO78227.1"/>
    <property type="molecule type" value="Genomic_DNA"/>
</dbReference>
<evidence type="ECO:0000256" key="4">
    <source>
        <dbReference type="ARBA" id="ARBA00022741"/>
    </source>
</evidence>
<protein>
    <recommendedName>
        <fullName evidence="6">PhoH-like protein</fullName>
    </recommendedName>
</protein>
<evidence type="ECO:0000313" key="9">
    <source>
        <dbReference type="Proteomes" id="UP000182975"/>
    </source>
</evidence>
<proteinExistence type="inferred from homology"/>